<keyword evidence="9" id="KW-1185">Reference proteome</keyword>
<dbReference type="AlphaFoldDB" id="A0A9C6X9C0"/>
<evidence type="ECO:0000313" key="10">
    <source>
        <dbReference type="RefSeq" id="XP_052131641.1"/>
    </source>
</evidence>
<dbReference type="Pfam" id="PF13359">
    <property type="entry name" value="DDE_Tnp_4"/>
    <property type="match status" value="1"/>
</dbReference>
<keyword evidence="7" id="KW-0539">Nucleus</keyword>
<comment type="cofactor">
    <cofactor evidence="1">
        <name>a divalent metal cation</name>
        <dbReference type="ChEBI" id="CHEBI:60240"/>
    </cofactor>
</comment>
<reference evidence="10" key="1">
    <citation type="submission" date="2025-08" db="UniProtKB">
        <authorList>
            <consortium name="RefSeq"/>
        </authorList>
    </citation>
    <scope>IDENTIFICATION</scope>
    <source>
        <tissue evidence="10">Whole organism</tissue>
    </source>
</reference>
<dbReference type="GO" id="GO:0005634">
    <property type="term" value="C:nucleus"/>
    <property type="evidence" value="ECO:0007669"/>
    <property type="project" value="UniProtKB-SubCell"/>
</dbReference>
<name>A0A9C6X9C0_FRAOC</name>
<dbReference type="InterPro" id="IPR027806">
    <property type="entry name" value="HARBI1_dom"/>
</dbReference>
<dbReference type="GO" id="GO:0004518">
    <property type="term" value="F:nuclease activity"/>
    <property type="evidence" value="ECO:0007669"/>
    <property type="project" value="UniProtKB-KW"/>
</dbReference>
<gene>
    <name evidence="10" type="primary">LOC127751710</name>
</gene>
<dbReference type="RefSeq" id="XP_052131641.1">
    <property type="nucleotide sequence ID" value="XM_052275681.1"/>
</dbReference>
<dbReference type="PANTHER" id="PTHR22930:SF269">
    <property type="entry name" value="NUCLEASE HARBI1-LIKE PROTEIN"/>
    <property type="match status" value="1"/>
</dbReference>
<evidence type="ECO:0000313" key="9">
    <source>
        <dbReference type="Proteomes" id="UP000504606"/>
    </source>
</evidence>
<dbReference type="KEGG" id="foc:127751710"/>
<dbReference type="GO" id="GO:0046872">
    <property type="term" value="F:metal ion binding"/>
    <property type="evidence" value="ECO:0007669"/>
    <property type="project" value="UniProtKB-KW"/>
</dbReference>
<dbReference type="PANTHER" id="PTHR22930">
    <property type="match status" value="1"/>
</dbReference>
<proteinExistence type="inferred from homology"/>
<organism evidence="9 10">
    <name type="scientific">Frankliniella occidentalis</name>
    <name type="common">Western flower thrips</name>
    <name type="synonym">Euthrips occidentalis</name>
    <dbReference type="NCBI Taxonomy" id="133901"/>
    <lineage>
        <taxon>Eukaryota</taxon>
        <taxon>Metazoa</taxon>
        <taxon>Ecdysozoa</taxon>
        <taxon>Arthropoda</taxon>
        <taxon>Hexapoda</taxon>
        <taxon>Insecta</taxon>
        <taxon>Pterygota</taxon>
        <taxon>Neoptera</taxon>
        <taxon>Paraneoptera</taxon>
        <taxon>Thysanoptera</taxon>
        <taxon>Terebrantia</taxon>
        <taxon>Thripoidea</taxon>
        <taxon>Thripidae</taxon>
        <taxon>Frankliniella</taxon>
    </lineage>
</organism>
<dbReference type="GO" id="GO:0016787">
    <property type="term" value="F:hydrolase activity"/>
    <property type="evidence" value="ECO:0007669"/>
    <property type="project" value="UniProtKB-KW"/>
</dbReference>
<comment type="subcellular location">
    <subcellularLocation>
        <location evidence="2">Nucleus</location>
    </subcellularLocation>
</comment>
<evidence type="ECO:0000256" key="3">
    <source>
        <dbReference type="ARBA" id="ARBA00006958"/>
    </source>
</evidence>
<keyword evidence="6" id="KW-0378">Hydrolase</keyword>
<evidence type="ECO:0000256" key="7">
    <source>
        <dbReference type="ARBA" id="ARBA00023242"/>
    </source>
</evidence>
<evidence type="ECO:0000256" key="1">
    <source>
        <dbReference type="ARBA" id="ARBA00001968"/>
    </source>
</evidence>
<keyword evidence="4" id="KW-0540">Nuclease</keyword>
<evidence type="ECO:0000259" key="8">
    <source>
        <dbReference type="Pfam" id="PF13359"/>
    </source>
</evidence>
<keyword evidence="5" id="KW-0479">Metal-binding</keyword>
<comment type="similarity">
    <text evidence="3">Belongs to the HARBI1 family.</text>
</comment>
<evidence type="ECO:0000256" key="4">
    <source>
        <dbReference type="ARBA" id="ARBA00022722"/>
    </source>
</evidence>
<evidence type="ECO:0000256" key="5">
    <source>
        <dbReference type="ARBA" id="ARBA00022723"/>
    </source>
</evidence>
<evidence type="ECO:0000256" key="2">
    <source>
        <dbReference type="ARBA" id="ARBA00004123"/>
    </source>
</evidence>
<dbReference type="GeneID" id="127751710"/>
<evidence type="ECO:0000256" key="6">
    <source>
        <dbReference type="ARBA" id="ARBA00022801"/>
    </source>
</evidence>
<dbReference type="InterPro" id="IPR045249">
    <property type="entry name" value="HARBI1-like"/>
</dbReference>
<protein>
    <submittedName>
        <fullName evidence="10">Uncharacterized protein LOC127751710</fullName>
    </submittedName>
</protein>
<dbReference type="Proteomes" id="UP000504606">
    <property type="component" value="Unplaced"/>
</dbReference>
<dbReference type="OrthoDB" id="1681765at2759"/>
<sequence length="336" mass="38625">MAPVRSLIRNYMLFALQRSSAGCPVSREDEGVLKTLAAYNFLKRESLRLRTLVVLAKRRMKRRWWVRPIFADRKMAGAWFSLIPVMKEFDAEVYFNFLRMTPDSFDWLLELIGPVISKSCDRREVISAGERLAITLRYMASGDSQVSLSYLFRVADCTISQIVTETTAAIWYGLKGFVFEPICEDFWRRKSAKFESMWNFPMCVGAIDGKHCFVQKFPMMGSECYNYKYGNSLILLAISDAKYKFIIVDVGARGRESDGGVFARSEFGQLFLNDQLRFPPAVFNSELDCNLPYVFLGDAAFPGGAHLLKPFENRYIPPEEHVFNYRLSRARRVVAL</sequence>
<accession>A0A9C6X9C0</accession>
<feature type="domain" description="DDE Tnp4" evidence="8">
    <location>
        <begin position="207"/>
        <end position="334"/>
    </location>
</feature>